<dbReference type="EMBL" id="MT863729">
    <property type="protein sequence ID" value="QPX65306.1"/>
    <property type="molecule type" value="Genomic_DNA"/>
</dbReference>
<proteinExistence type="predicted"/>
<keyword evidence="2" id="KW-1185">Reference proteome</keyword>
<dbReference type="Proteomes" id="UP000595909">
    <property type="component" value="Segment"/>
</dbReference>
<reference evidence="1 2" key="1">
    <citation type="submission" date="2020-08" db="EMBL/GenBank/DDBJ databases">
        <authorList>
            <person name="Sorensen M.C.H."/>
        </authorList>
    </citation>
    <scope>NUCLEOTIDE SEQUENCE [LARGE SCALE GENOMIC DNA]</scope>
</reference>
<accession>A0A7T3KHE2</accession>
<protein>
    <submittedName>
        <fullName evidence="1">Uncharacterized protein</fullName>
    </submittedName>
</protein>
<gene>
    <name evidence="1" type="ORF">F372_024</name>
</gene>
<name>A0A7T3KHE2_9CAUD</name>
<sequence>MKFIECMQILLGKNNSIGSLSLENDYIKIYKDNGKLKIVDSKDNDVLLSSENINNENWELNNKLFELILGSMWINDSDIVTKVEDNSFYNNIQYTTFRNMLTNEISILESDKYYTNYCKNKWFQPEPLKNIKELYESI</sequence>
<organism evidence="1 2">
    <name type="scientific">Campylobacter phage F372</name>
    <dbReference type="NCBI Taxonomy" id="2794375"/>
    <lineage>
        <taxon>Viruses</taxon>
        <taxon>Duplodnaviria</taxon>
        <taxon>Heunggongvirae</taxon>
        <taxon>Uroviricota</taxon>
        <taxon>Caudoviricetes</taxon>
        <taxon>Connertonviridae</taxon>
        <taxon>Fletchervirus</taxon>
        <taxon>Fletchervirus F372</taxon>
    </lineage>
</organism>
<evidence type="ECO:0000313" key="1">
    <source>
        <dbReference type="EMBL" id="QPX65306.1"/>
    </source>
</evidence>
<evidence type="ECO:0000313" key="2">
    <source>
        <dbReference type="Proteomes" id="UP000595909"/>
    </source>
</evidence>